<evidence type="ECO:0000259" key="3">
    <source>
        <dbReference type="PROSITE" id="PS51186"/>
    </source>
</evidence>
<dbReference type="Gene3D" id="3.40.630.30">
    <property type="match status" value="1"/>
</dbReference>
<keyword evidence="2" id="KW-0012">Acyltransferase</keyword>
<keyword evidence="5" id="KW-1185">Reference proteome</keyword>
<evidence type="ECO:0000313" key="4">
    <source>
        <dbReference type="EMBL" id="MBP2330974.1"/>
    </source>
</evidence>
<protein>
    <submittedName>
        <fullName evidence="4">GNAT superfamily N-acetyltransferase</fullName>
    </submittedName>
</protein>
<proteinExistence type="predicted"/>
<dbReference type="CDD" id="cd04301">
    <property type="entry name" value="NAT_SF"/>
    <property type="match status" value="1"/>
</dbReference>
<name>A0ABS4U2T4_9PSEU</name>
<dbReference type="Proteomes" id="UP001519332">
    <property type="component" value="Unassembled WGS sequence"/>
</dbReference>
<dbReference type="InterPro" id="IPR016181">
    <property type="entry name" value="Acyl_CoA_acyltransferase"/>
</dbReference>
<comment type="caution">
    <text evidence="4">The sequence shown here is derived from an EMBL/GenBank/DDBJ whole genome shotgun (WGS) entry which is preliminary data.</text>
</comment>
<dbReference type="PANTHER" id="PTHR43800:SF1">
    <property type="entry name" value="PEPTIDYL-LYSINE N-ACETYLTRANSFERASE YJAB"/>
    <property type="match status" value="1"/>
</dbReference>
<dbReference type="EMBL" id="JAGINW010000001">
    <property type="protein sequence ID" value="MBP2330974.1"/>
    <property type="molecule type" value="Genomic_DNA"/>
</dbReference>
<reference evidence="4 5" key="1">
    <citation type="submission" date="2021-03" db="EMBL/GenBank/DDBJ databases">
        <title>Sequencing the genomes of 1000 actinobacteria strains.</title>
        <authorList>
            <person name="Klenk H.-P."/>
        </authorList>
    </citation>
    <scope>NUCLEOTIDE SEQUENCE [LARGE SCALE GENOMIC DNA]</scope>
    <source>
        <strain evidence="4 5">DSM 46670</strain>
    </source>
</reference>
<feature type="domain" description="N-acetyltransferase" evidence="3">
    <location>
        <begin position="3"/>
        <end position="142"/>
    </location>
</feature>
<dbReference type="PANTHER" id="PTHR43800">
    <property type="entry name" value="PEPTIDYL-LYSINE N-ACETYLTRANSFERASE YJAB"/>
    <property type="match status" value="1"/>
</dbReference>
<evidence type="ECO:0000256" key="2">
    <source>
        <dbReference type="ARBA" id="ARBA00023315"/>
    </source>
</evidence>
<keyword evidence="1" id="KW-0808">Transferase</keyword>
<dbReference type="Pfam" id="PF00583">
    <property type="entry name" value="Acetyltransf_1"/>
    <property type="match status" value="1"/>
</dbReference>
<dbReference type="PROSITE" id="PS51186">
    <property type="entry name" value="GNAT"/>
    <property type="match status" value="1"/>
</dbReference>
<dbReference type="RefSeq" id="WP_245378813.1">
    <property type="nucleotide sequence ID" value="NZ_JAGINW010000001.1"/>
</dbReference>
<dbReference type="InterPro" id="IPR000182">
    <property type="entry name" value="GNAT_dom"/>
</dbReference>
<organism evidence="4 5">
    <name type="scientific">Kibdelosporangium banguiense</name>
    <dbReference type="NCBI Taxonomy" id="1365924"/>
    <lineage>
        <taxon>Bacteria</taxon>
        <taxon>Bacillati</taxon>
        <taxon>Actinomycetota</taxon>
        <taxon>Actinomycetes</taxon>
        <taxon>Pseudonocardiales</taxon>
        <taxon>Pseudonocardiaceae</taxon>
        <taxon>Kibdelosporangium</taxon>
    </lineage>
</organism>
<dbReference type="SUPFAM" id="SSF55729">
    <property type="entry name" value="Acyl-CoA N-acyltransferases (Nat)"/>
    <property type="match status" value="1"/>
</dbReference>
<accession>A0ABS4U2T4</accession>
<sequence length="161" mass="17524">MVPAVRTADAAELPFLAEIERAADLVFHAVGIVFPPGTVIDTVEDASQVLVMGEPPIAFAYCSRLDDHLHLHQIAVHPQHARRGLGTVLMEAVVERAGSLGVTLTTFAHVPWNRPWYARLGFAEMVSPGPELADVVKAERDAGLDDLGERLVMYRPPRIGT</sequence>
<evidence type="ECO:0000313" key="5">
    <source>
        <dbReference type="Proteomes" id="UP001519332"/>
    </source>
</evidence>
<evidence type="ECO:0000256" key="1">
    <source>
        <dbReference type="ARBA" id="ARBA00022679"/>
    </source>
</evidence>
<gene>
    <name evidence="4" type="ORF">JOF56_011359</name>
</gene>